<dbReference type="EMBL" id="PNBA02000019">
    <property type="protein sequence ID" value="KAG6391205.1"/>
    <property type="molecule type" value="Genomic_DNA"/>
</dbReference>
<evidence type="ECO:0000313" key="2">
    <source>
        <dbReference type="Proteomes" id="UP000298416"/>
    </source>
</evidence>
<organism evidence="1">
    <name type="scientific">Salvia splendens</name>
    <name type="common">Scarlet sage</name>
    <dbReference type="NCBI Taxonomy" id="180675"/>
    <lineage>
        <taxon>Eukaryota</taxon>
        <taxon>Viridiplantae</taxon>
        <taxon>Streptophyta</taxon>
        <taxon>Embryophyta</taxon>
        <taxon>Tracheophyta</taxon>
        <taxon>Spermatophyta</taxon>
        <taxon>Magnoliopsida</taxon>
        <taxon>eudicotyledons</taxon>
        <taxon>Gunneridae</taxon>
        <taxon>Pentapetalae</taxon>
        <taxon>asterids</taxon>
        <taxon>lamiids</taxon>
        <taxon>Lamiales</taxon>
        <taxon>Lamiaceae</taxon>
        <taxon>Nepetoideae</taxon>
        <taxon>Mentheae</taxon>
        <taxon>Salviinae</taxon>
        <taxon>Salvia</taxon>
        <taxon>Salvia subgen. Calosphace</taxon>
        <taxon>core Calosphace</taxon>
    </lineage>
</organism>
<dbReference type="AlphaFoldDB" id="A0A8X8WAU4"/>
<keyword evidence="2" id="KW-1185">Reference proteome</keyword>
<comment type="caution">
    <text evidence="1">The sequence shown here is derived from an EMBL/GenBank/DDBJ whole genome shotgun (WGS) entry which is preliminary data.</text>
</comment>
<protein>
    <submittedName>
        <fullName evidence="1">Uncharacterized protein</fullName>
    </submittedName>
</protein>
<name>A0A8X8WAU4_SALSN</name>
<reference evidence="1" key="1">
    <citation type="submission" date="2018-01" db="EMBL/GenBank/DDBJ databases">
        <authorList>
            <person name="Mao J.F."/>
        </authorList>
    </citation>
    <scope>NUCLEOTIDE SEQUENCE</scope>
    <source>
        <strain evidence="1">Huo1</strain>
        <tissue evidence="1">Leaf</tissue>
    </source>
</reference>
<sequence>MHRCDRHHSELLEIESHDGISEHLRVLAGIPLRNVDDVRFDDDRVGFAAAGEFVDGGDGSVVVEAVLAADDAEADDVAAVVEDLEALGGGGGGEAGDDGDLADAADAAVAGEAAALDEVLVALGIVESAHQRPHHLRRSVDPLRDQRGACVGQCVERVVGADHVLQLREFLRG</sequence>
<evidence type="ECO:0000313" key="1">
    <source>
        <dbReference type="EMBL" id="KAG6391205.1"/>
    </source>
</evidence>
<proteinExistence type="predicted"/>
<gene>
    <name evidence="1" type="ORF">SASPL_148958</name>
</gene>
<accession>A0A8X8WAU4</accession>
<reference evidence="1" key="2">
    <citation type="submission" date="2020-08" db="EMBL/GenBank/DDBJ databases">
        <title>Plant Genome Project.</title>
        <authorList>
            <person name="Zhang R.-G."/>
        </authorList>
    </citation>
    <scope>NUCLEOTIDE SEQUENCE</scope>
    <source>
        <strain evidence="1">Huo1</strain>
        <tissue evidence="1">Leaf</tissue>
    </source>
</reference>
<dbReference type="Proteomes" id="UP000298416">
    <property type="component" value="Unassembled WGS sequence"/>
</dbReference>